<evidence type="ECO:0000313" key="2">
    <source>
        <dbReference type="Proteomes" id="UP000516046"/>
    </source>
</evidence>
<evidence type="ECO:0000313" key="1">
    <source>
        <dbReference type="EMBL" id="QNO19138.1"/>
    </source>
</evidence>
<organism evidence="1 2">
    <name type="scientific">Caproicibacterium amylolyticum</name>
    <dbReference type="NCBI Taxonomy" id="2766537"/>
    <lineage>
        <taxon>Bacteria</taxon>
        <taxon>Bacillati</taxon>
        <taxon>Bacillota</taxon>
        <taxon>Clostridia</taxon>
        <taxon>Eubacteriales</taxon>
        <taxon>Oscillospiraceae</taxon>
        <taxon>Caproicibacterium</taxon>
    </lineage>
</organism>
<dbReference type="RefSeq" id="WP_212508207.1">
    <property type="nucleotide sequence ID" value="NZ_CP060696.1"/>
</dbReference>
<dbReference type="KEGG" id="caml:H6X83_05905"/>
<protein>
    <submittedName>
        <fullName evidence="1">Uncharacterized protein</fullName>
    </submittedName>
</protein>
<sequence length="98" mass="11839">MKKMKIKLYVKLQFKNSLQFRFLRKEYESNCIPHTGDYIEDPYFAEPDGFEIARTIINYRDDYCNVYVKPFVINDDNEAQMEQQIELAMAQNWKIDLI</sequence>
<accession>A0A7G9WKC6</accession>
<dbReference type="EMBL" id="CP060696">
    <property type="protein sequence ID" value="QNO19138.1"/>
    <property type="molecule type" value="Genomic_DNA"/>
</dbReference>
<proteinExistence type="predicted"/>
<name>A0A7G9WKC6_9FIRM</name>
<keyword evidence="2" id="KW-1185">Reference proteome</keyword>
<reference evidence="1 2" key="1">
    <citation type="submission" date="2020-08" db="EMBL/GenBank/DDBJ databases">
        <authorList>
            <person name="Ren C."/>
            <person name="Gu Y."/>
            <person name="Xu Y."/>
        </authorList>
    </citation>
    <scope>NUCLEOTIDE SEQUENCE [LARGE SCALE GENOMIC DNA]</scope>
    <source>
        <strain evidence="1 2">LBM18003</strain>
    </source>
</reference>
<dbReference type="Proteomes" id="UP000516046">
    <property type="component" value="Chromosome"/>
</dbReference>
<dbReference type="AlphaFoldDB" id="A0A7G9WKC6"/>
<gene>
    <name evidence="1" type="ORF">H6X83_05905</name>
</gene>